<name>A0A0A2VA20_BEABA</name>
<dbReference type="Pfam" id="PF12796">
    <property type="entry name" value="Ank_2"/>
    <property type="match status" value="1"/>
</dbReference>
<dbReference type="Pfam" id="PF00023">
    <property type="entry name" value="Ank"/>
    <property type="match status" value="1"/>
</dbReference>
<dbReference type="HOGENOM" id="CLU_000134_18_9_1"/>
<dbReference type="PANTHER" id="PTHR24171">
    <property type="entry name" value="ANKYRIN REPEAT DOMAIN-CONTAINING PROTEIN 39-RELATED"/>
    <property type="match status" value="1"/>
</dbReference>
<keyword evidence="2 3" id="KW-0040">ANK repeat</keyword>
<dbReference type="AlphaFoldDB" id="A0A0A2VA20"/>
<reference evidence="4 5" key="1">
    <citation type="submission" date="2012-10" db="EMBL/GenBank/DDBJ databases">
        <title>Genome sequencing and analysis of entomopathogenic fungi Beauveria bassiana D1-5.</title>
        <authorList>
            <person name="Li Q."/>
            <person name="Wang L."/>
            <person name="Zhang Z."/>
            <person name="Wang Q."/>
            <person name="Ren J."/>
            <person name="Wang M."/>
            <person name="Xu W."/>
            <person name="Wang J."/>
            <person name="Lu Y."/>
            <person name="Du Q."/>
            <person name="Sun Z."/>
        </authorList>
    </citation>
    <scope>NUCLEOTIDE SEQUENCE [LARGE SCALE GENOMIC DNA]</scope>
    <source>
        <strain evidence="4 5">D1-5</strain>
    </source>
</reference>
<dbReference type="PROSITE" id="PS50297">
    <property type="entry name" value="ANK_REP_REGION"/>
    <property type="match status" value="1"/>
</dbReference>
<evidence type="ECO:0000313" key="4">
    <source>
        <dbReference type="EMBL" id="KGQ04368.1"/>
    </source>
</evidence>
<dbReference type="InterPro" id="IPR036770">
    <property type="entry name" value="Ankyrin_rpt-contain_sf"/>
</dbReference>
<dbReference type="STRING" id="1245745.A0A0A2VA20"/>
<evidence type="ECO:0000256" key="2">
    <source>
        <dbReference type="ARBA" id="ARBA00023043"/>
    </source>
</evidence>
<sequence length="159" mass="17734">MVQLRSAARTGNLEDTKVAVERGADVNSRSMDRMTALHEAVYRGHSDIIEFLVARPDVDVNTFDDFGNTPLHGCCWIEHEEPARKLLSGGATDPNLADARGRTPLHMAVYKGRLGLLRMLIEAGGDVDRADDDGITPRMLAETRAERGYWNTWKIIEGW</sequence>
<proteinExistence type="predicted"/>
<gene>
    <name evidence="4" type="ORF">BBAD15_g10392</name>
</gene>
<dbReference type="GO" id="GO:0085020">
    <property type="term" value="P:protein K6-linked ubiquitination"/>
    <property type="evidence" value="ECO:0007669"/>
    <property type="project" value="TreeGrafter"/>
</dbReference>
<organism evidence="4 5">
    <name type="scientific">Beauveria bassiana D1-5</name>
    <dbReference type="NCBI Taxonomy" id="1245745"/>
    <lineage>
        <taxon>Eukaryota</taxon>
        <taxon>Fungi</taxon>
        <taxon>Dikarya</taxon>
        <taxon>Ascomycota</taxon>
        <taxon>Pezizomycotina</taxon>
        <taxon>Sordariomycetes</taxon>
        <taxon>Hypocreomycetidae</taxon>
        <taxon>Hypocreales</taxon>
        <taxon>Cordycipitaceae</taxon>
        <taxon>Beauveria</taxon>
    </lineage>
</organism>
<dbReference type="SUPFAM" id="SSF48403">
    <property type="entry name" value="Ankyrin repeat"/>
    <property type="match status" value="1"/>
</dbReference>
<dbReference type="InterPro" id="IPR002110">
    <property type="entry name" value="Ankyrin_rpt"/>
</dbReference>
<dbReference type="PANTHER" id="PTHR24171:SF8">
    <property type="entry name" value="BRCA1-ASSOCIATED RING DOMAIN PROTEIN 1"/>
    <property type="match status" value="1"/>
</dbReference>
<keyword evidence="1" id="KW-0677">Repeat</keyword>
<dbReference type="GO" id="GO:0004842">
    <property type="term" value="F:ubiquitin-protein transferase activity"/>
    <property type="evidence" value="ECO:0007669"/>
    <property type="project" value="TreeGrafter"/>
</dbReference>
<evidence type="ECO:0000256" key="3">
    <source>
        <dbReference type="PROSITE-ProRule" id="PRU00023"/>
    </source>
</evidence>
<feature type="repeat" description="ANK" evidence="3">
    <location>
        <begin position="100"/>
        <end position="132"/>
    </location>
</feature>
<dbReference type="PROSITE" id="PS50088">
    <property type="entry name" value="ANK_REPEAT"/>
    <property type="match status" value="1"/>
</dbReference>
<dbReference type="Proteomes" id="UP000030106">
    <property type="component" value="Unassembled WGS sequence"/>
</dbReference>
<dbReference type="EMBL" id="ANFO01001076">
    <property type="protein sequence ID" value="KGQ04368.1"/>
    <property type="molecule type" value="Genomic_DNA"/>
</dbReference>
<evidence type="ECO:0000256" key="1">
    <source>
        <dbReference type="ARBA" id="ARBA00022737"/>
    </source>
</evidence>
<accession>A0A0A2VA20</accession>
<evidence type="ECO:0000313" key="5">
    <source>
        <dbReference type="Proteomes" id="UP000030106"/>
    </source>
</evidence>
<dbReference type="OrthoDB" id="4860873at2759"/>
<protein>
    <submittedName>
        <fullName evidence="4">Serine/threonine-protein phosphatase 6 regulatory ankyrin repeat subunit C</fullName>
    </submittedName>
</protein>
<dbReference type="SMART" id="SM00248">
    <property type="entry name" value="ANK"/>
    <property type="match status" value="3"/>
</dbReference>
<comment type="caution">
    <text evidence="4">The sequence shown here is derived from an EMBL/GenBank/DDBJ whole genome shotgun (WGS) entry which is preliminary data.</text>
</comment>
<dbReference type="Gene3D" id="1.25.40.20">
    <property type="entry name" value="Ankyrin repeat-containing domain"/>
    <property type="match status" value="2"/>
</dbReference>